<reference evidence="1" key="1">
    <citation type="submission" date="2022-04" db="EMBL/GenBank/DDBJ databases">
        <title>Carnegiea gigantea Genome sequencing and assembly v2.</title>
        <authorList>
            <person name="Copetti D."/>
            <person name="Sanderson M.J."/>
            <person name="Burquez A."/>
            <person name="Wojciechowski M.F."/>
        </authorList>
    </citation>
    <scope>NUCLEOTIDE SEQUENCE</scope>
    <source>
        <strain evidence="1">SGP5-SGP5p</strain>
        <tissue evidence="1">Aerial part</tissue>
    </source>
</reference>
<comment type="caution">
    <text evidence="1">The sequence shown here is derived from an EMBL/GenBank/DDBJ whole genome shotgun (WGS) entry which is preliminary data.</text>
</comment>
<evidence type="ECO:0000313" key="2">
    <source>
        <dbReference type="Proteomes" id="UP001153076"/>
    </source>
</evidence>
<gene>
    <name evidence="1" type="ORF">Cgig2_017616</name>
</gene>
<protein>
    <submittedName>
        <fullName evidence="1">Uncharacterized protein</fullName>
    </submittedName>
</protein>
<name>A0A9Q1JXY8_9CARY</name>
<sequence length="215" mass="23402">MTRSTWKAQLRGAKQVLTTEQGPRVIVPSKARNLKVDFLVVDVPTTFNVILGCPTLHKVLPALLVLGHQPLQPSMLCCGLYPSSKSLSHSHLFLGDLVGLRSARSSQVPRLNQVLNKVGLDEFLGRLIGTQRHIPSGLRGASVSLGARSSVSSRSTSRTVRGIGLIAPTSPAWIGVEASISFRRPSVRWCLHTGVVFPLPDTARLQLPLVQEWRP</sequence>
<evidence type="ECO:0000313" key="1">
    <source>
        <dbReference type="EMBL" id="KAJ8432887.1"/>
    </source>
</evidence>
<accession>A0A9Q1JXY8</accession>
<proteinExistence type="predicted"/>
<dbReference type="AlphaFoldDB" id="A0A9Q1JXY8"/>
<keyword evidence="2" id="KW-1185">Reference proteome</keyword>
<dbReference type="Proteomes" id="UP001153076">
    <property type="component" value="Unassembled WGS sequence"/>
</dbReference>
<dbReference type="EMBL" id="JAKOGI010000576">
    <property type="protein sequence ID" value="KAJ8432887.1"/>
    <property type="molecule type" value="Genomic_DNA"/>
</dbReference>
<organism evidence="1 2">
    <name type="scientific">Carnegiea gigantea</name>
    <dbReference type="NCBI Taxonomy" id="171969"/>
    <lineage>
        <taxon>Eukaryota</taxon>
        <taxon>Viridiplantae</taxon>
        <taxon>Streptophyta</taxon>
        <taxon>Embryophyta</taxon>
        <taxon>Tracheophyta</taxon>
        <taxon>Spermatophyta</taxon>
        <taxon>Magnoliopsida</taxon>
        <taxon>eudicotyledons</taxon>
        <taxon>Gunneridae</taxon>
        <taxon>Pentapetalae</taxon>
        <taxon>Caryophyllales</taxon>
        <taxon>Cactineae</taxon>
        <taxon>Cactaceae</taxon>
        <taxon>Cactoideae</taxon>
        <taxon>Echinocereeae</taxon>
        <taxon>Carnegiea</taxon>
    </lineage>
</organism>